<accession>A0AAN8YHC0</accession>
<feature type="region of interest" description="Disordered" evidence="1">
    <location>
        <begin position="302"/>
        <end position="332"/>
    </location>
</feature>
<feature type="domain" description="DUF4218" evidence="3">
    <location>
        <begin position="61"/>
        <end position="110"/>
    </location>
</feature>
<evidence type="ECO:0000259" key="2">
    <source>
        <dbReference type="Pfam" id="PF13952"/>
    </source>
</evidence>
<feature type="domain" description="DUF4216" evidence="2">
    <location>
        <begin position="166"/>
        <end position="241"/>
    </location>
</feature>
<dbReference type="InterPro" id="IPR025452">
    <property type="entry name" value="DUF4218"/>
</dbReference>
<evidence type="ECO:0008006" key="6">
    <source>
        <dbReference type="Google" id="ProtNLM"/>
    </source>
</evidence>
<dbReference type="InterPro" id="IPR025312">
    <property type="entry name" value="DUF4216"/>
</dbReference>
<reference evidence="4 5" key="1">
    <citation type="submission" date="2024-02" db="EMBL/GenBank/DDBJ databases">
        <title>de novo genome assembly of Solanum bulbocastanum strain 11H21.</title>
        <authorList>
            <person name="Hosaka A.J."/>
        </authorList>
    </citation>
    <scope>NUCLEOTIDE SEQUENCE [LARGE SCALE GENOMIC DNA]</scope>
    <source>
        <tissue evidence="4">Young leaves</tissue>
    </source>
</reference>
<evidence type="ECO:0000256" key="1">
    <source>
        <dbReference type="SAM" id="MobiDB-lite"/>
    </source>
</evidence>
<dbReference type="AlphaFoldDB" id="A0AAN8YHC0"/>
<keyword evidence="5" id="KW-1185">Reference proteome</keyword>
<sequence>MPEGYASNLGKQIDMNEGKLIGMKSHDCHVFMTTLIPIAFRHLPVRTWKPITEISLFFKDLCSGKFLESSLDRMEENIPVITTKLEKIFPCGFFDVMEHLPIHLVQEARSEVQFKQDGCIHLRGNIEIFKISRNKKTNNSGVFIQGVADGTGQTIEYYGVIHEIIKVRYSGRPKKKIILFRCKWFDPSHRGTKVDQQHNIIEVKHTRKYRSYDFFIIEQNAKQVYYAPYPLRKDKTNWWIVIKTKPVGRIEIDNVLDVAYQNEVAIVQQQVDVELETTLEHPQDILEEVSNDEIMINVEDEINEDGENDSFDNEEYDNENETTKEEEWETDASFTSQSLPLRCYKDLPLQAIRRAQSLSISRTPSPTGISPQLSAMRIRDSSSKQSDVVAGTPPLTQHYVHPGVSPTPDETFALAPG</sequence>
<protein>
    <recommendedName>
        <fullName evidence="6">DUF4216 domain-containing protein</fullName>
    </recommendedName>
</protein>
<dbReference type="PANTHER" id="PTHR48258">
    <property type="entry name" value="DUF4218 DOMAIN-CONTAINING PROTEIN-RELATED"/>
    <property type="match status" value="1"/>
</dbReference>
<dbReference type="Pfam" id="PF13960">
    <property type="entry name" value="DUF4218"/>
    <property type="match status" value="1"/>
</dbReference>
<proteinExistence type="predicted"/>
<dbReference type="Proteomes" id="UP001371456">
    <property type="component" value="Unassembled WGS sequence"/>
</dbReference>
<dbReference type="PANTHER" id="PTHR48258:SF11">
    <property type="entry name" value="TDCA1-ORF2 PROTEIN"/>
    <property type="match status" value="1"/>
</dbReference>
<name>A0AAN8YHC0_SOLBU</name>
<evidence type="ECO:0000259" key="3">
    <source>
        <dbReference type="Pfam" id="PF13960"/>
    </source>
</evidence>
<evidence type="ECO:0000313" key="4">
    <source>
        <dbReference type="EMBL" id="KAK6789238.1"/>
    </source>
</evidence>
<gene>
    <name evidence="4" type="ORF">RDI58_013037</name>
</gene>
<dbReference type="Pfam" id="PF13952">
    <property type="entry name" value="DUF4216"/>
    <property type="match status" value="1"/>
</dbReference>
<feature type="compositionally biased region" description="Acidic residues" evidence="1">
    <location>
        <begin position="302"/>
        <end position="330"/>
    </location>
</feature>
<evidence type="ECO:0000313" key="5">
    <source>
        <dbReference type="Proteomes" id="UP001371456"/>
    </source>
</evidence>
<comment type="caution">
    <text evidence="4">The sequence shown here is derived from an EMBL/GenBank/DDBJ whole genome shotgun (WGS) entry which is preliminary data.</text>
</comment>
<feature type="region of interest" description="Disordered" evidence="1">
    <location>
        <begin position="378"/>
        <end position="417"/>
    </location>
</feature>
<dbReference type="EMBL" id="JBANQN010000005">
    <property type="protein sequence ID" value="KAK6789238.1"/>
    <property type="molecule type" value="Genomic_DNA"/>
</dbReference>
<organism evidence="4 5">
    <name type="scientific">Solanum bulbocastanum</name>
    <name type="common">Wild potato</name>
    <dbReference type="NCBI Taxonomy" id="147425"/>
    <lineage>
        <taxon>Eukaryota</taxon>
        <taxon>Viridiplantae</taxon>
        <taxon>Streptophyta</taxon>
        <taxon>Embryophyta</taxon>
        <taxon>Tracheophyta</taxon>
        <taxon>Spermatophyta</taxon>
        <taxon>Magnoliopsida</taxon>
        <taxon>eudicotyledons</taxon>
        <taxon>Gunneridae</taxon>
        <taxon>Pentapetalae</taxon>
        <taxon>asterids</taxon>
        <taxon>lamiids</taxon>
        <taxon>Solanales</taxon>
        <taxon>Solanaceae</taxon>
        <taxon>Solanoideae</taxon>
        <taxon>Solaneae</taxon>
        <taxon>Solanum</taxon>
    </lineage>
</organism>